<dbReference type="PANTHER" id="PTHR11373">
    <property type="entry name" value="DEOXYNUCLEOSIDE TRIPHOSPHATE TRIPHOSPHOHYDROLASE"/>
    <property type="match status" value="1"/>
</dbReference>
<evidence type="ECO:0000256" key="2">
    <source>
        <dbReference type="HAMAP-Rule" id="MF_01212"/>
    </source>
</evidence>
<accession>A0A388TCA7</accession>
<organism evidence="4 5">
    <name type="scientific">Termititenax aidoneus</name>
    <dbReference type="NCBI Taxonomy" id="2218524"/>
    <lineage>
        <taxon>Bacteria</taxon>
        <taxon>Bacillati</taxon>
        <taxon>Candidatus Margulisiibacteriota</taxon>
        <taxon>Candidatus Termititenacia</taxon>
        <taxon>Candidatus Termititenacales</taxon>
        <taxon>Candidatus Termititenacaceae</taxon>
        <taxon>Candidatus Termititenax</taxon>
    </lineage>
</organism>
<dbReference type="AlphaFoldDB" id="A0A388TCA7"/>
<dbReference type="NCBIfam" id="NF002326">
    <property type="entry name" value="PRK01286.1-1"/>
    <property type="match status" value="1"/>
</dbReference>
<feature type="domain" description="HD" evidence="3">
    <location>
        <begin position="76"/>
        <end position="200"/>
    </location>
</feature>
<dbReference type="Gene3D" id="1.10.3210.10">
    <property type="entry name" value="Hypothetical protein af1432"/>
    <property type="match status" value="1"/>
</dbReference>
<dbReference type="SUPFAM" id="SSF109604">
    <property type="entry name" value="HD-domain/PDEase-like"/>
    <property type="match status" value="1"/>
</dbReference>
<dbReference type="PROSITE" id="PS51831">
    <property type="entry name" value="HD"/>
    <property type="match status" value="1"/>
</dbReference>
<dbReference type="FunFam" id="1.10.3210.10:FF:000024">
    <property type="entry name" value="Deoxyguanosinetriphosphate triphosphohydrolase-like protein"/>
    <property type="match status" value="1"/>
</dbReference>
<dbReference type="GO" id="GO:0006203">
    <property type="term" value="P:dGTP catabolic process"/>
    <property type="evidence" value="ECO:0007669"/>
    <property type="project" value="TreeGrafter"/>
</dbReference>
<name>A0A388TCA7_TERA1</name>
<dbReference type="Pfam" id="PF13286">
    <property type="entry name" value="HD_assoc"/>
    <property type="match status" value="1"/>
</dbReference>
<dbReference type="CDD" id="cd00077">
    <property type="entry name" value="HDc"/>
    <property type="match status" value="1"/>
</dbReference>
<keyword evidence="1 2" id="KW-0378">Hydrolase</keyword>
<dbReference type="EMBL" id="BGZN01000030">
    <property type="protein sequence ID" value="GBR74102.1"/>
    <property type="molecule type" value="Genomic_DNA"/>
</dbReference>
<evidence type="ECO:0000313" key="4">
    <source>
        <dbReference type="EMBL" id="GBR74102.1"/>
    </source>
</evidence>
<dbReference type="Pfam" id="PF01966">
    <property type="entry name" value="HD"/>
    <property type="match status" value="1"/>
</dbReference>
<dbReference type="SMART" id="SM00471">
    <property type="entry name" value="HDc"/>
    <property type="match status" value="1"/>
</dbReference>
<dbReference type="InterPro" id="IPR023023">
    <property type="entry name" value="dNTPase_2"/>
</dbReference>
<sequence length="373" mass="42598">MLTKKELEQREVRFLAEYAALSGQSRGRIYAEPPPEHRTEFQRDRDRVIHCRAFRRLKHKTQVFVATQPGDHYRTRLTHSLEVTQISRDLARMLGLNEDLAETIALAHDLGHTPFGHTGERALNELLRDFGGFEHNRQSRKIVESIEKKYPSFDGLNLSYEVLDGLIKHRSPYDDSGAPREQAPSLEAQLVNLADETAYNSHDLDDAIASGLLTLQDLQQVSLWAELSARNKKENPQISNRSLVDLNIRALIGLLINDIAFETERRLAARGIKTLPDVYRAETELVGFSPDLAEKIAELRRFLYAKFYQHPEVLRHNQEAENVIKKLFAYLTERPEKALSASTFRRNDPVEISVGDFIAGMTDQYALQLAKTI</sequence>
<dbReference type="InterPro" id="IPR003607">
    <property type="entry name" value="HD/PDEase_dom"/>
</dbReference>
<proteinExistence type="inferred from homology"/>
<dbReference type="NCBIfam" id="TIGR01353">
    <property type="entry name" value="dGTP_triPase"/>
    <property type="match status" value="1"/>
</dbReference>
<evidence type="ECO:0000259" key="3">
    <source>
        <dbReference type="PROSITE" id="PS51831"/>
    </source>
</evidence>
<keyword evidence="5" id="KW-1185">Reference proteome</keyword>
<comment type="caution">
    <text evidence="4">The sequence shown here is derived from an EMBL/GenBank/DDBJ whole genome shotgun (WGS) entry which is preliminary data.</text>
</comment>
<comment type="similarity">
    <text evidence="2">Belongs to the dGTPase family. Type 2 subfamily.</text>
</comment>
<dbReference type="Proteomes" id="UP000269352">
    <property type="component" value="Unassembled WGS sequence"/>
</dbReference>
<dbReference type="InterPro" id="IPR006261">
    <property type="entry name" value="dGTPase"/>
</dbReference>
<dbReference type="HAMAP" id="MF_01212">
    <property type="entry name" value="dGTPase_type2"/>
    <property type="match status" value="1"/>
</dbReference>
<dbReference type="InterPro" id="IPR006674">
    <property type="entry name" value="HD_domain"/>
</dbReference>
<dbReference type="PANTHER" id="PTHR11373:SF43">
    <property type="entry name" value="DEOXYGUANOSINETRIPHOSPHATE TRIPHOSPHOHYDROLASE-LIKE PROTEIN"/>
    <property type="match status" value="1"/>
</dbReference>
<evidence type="ECO:0000256" key="1">
    <source>
        <dbReference type="ARBA" id="ARBA00022801"/>
    </source>
</evidence>
<dbReference type="GO" id="GO:0008832">
    <property type="term" value="F:dGTPase activity"/>
    <property type="evidence" value="ECO:0007669"/>
    <property type="project" value="TreeGrafter"/>
</dbReference>
<protein>
    <recommendedName>
        <fullName evidence="2">Deoxyguanosinetriphosphate triphosphohydrolase-like protein</fullName>
    </recommendedName>
</protein>
<dbReference type="InterPro" id="IPR050135">
    <property type="entry name" value="dGTPase-like"/>
</dbReference>
<gene>
    <name evidence="4" type="primary">dgt</name>
    <name evidence="4" type="ORF">NO1_1334</name>
</gene>
<reference evidence="4 5" key="1">
    <citation type="journal article" date="2019" name="ISME J.">
        <title>Genome analyses of uncultured TG2/ZB3 bacteria in 'Margulisbacteria' specifically attached to ectosymbiotic spirochetes of protists in the termite gut.</title>
        <authorList>
            <person name="Utami Y.D."/>
            <person name="Kuwahara H."/>
            <person name="Igai K."/>
            <person name="Murakami T."/>
            <person name="Sugaya K."/>
            <person name="Morikawa T."/>
            <person name="Nagura Y."/>
            <person name="Yuki M."/>
            <person name="Deevong P."/>
            <person name="Inoue T."/>
            <person name="Kihara K."/>
            <person name="Lo N."/>
            <person name="Yamada A."/>
            <person name="Ohkuma M."/>
            <person name="Hongoh Y."/>
        </authorList>
    </citation>
    <scope>NUCLEOTIDE SEQUENCE [LARGE SCALE GENOMIC DNA]</scope>
    <source>
        <strain evidence="4">NkOx7-01</strain>
    </source>
</reference>
<dbReference type="InterPro" id="IPR026875">
    <property type="entry name" value="PHydrolase_assoc_dom"/>
</dbReference>
<evidence type="ECO:0000313" key="5">
    <source>
        <dbReference type="Proteomes" id="UP000269352"/>
    </source>
</evidence>